<evidence type="ECO:0000313" key="7">
    <source>
        <dbReference type="EMBL" id="HGT48798.1"/>
    </source>
</evidence>
<sequence>MKEFFEQIKEKVEEIKNSPGTIFGLVFPYFLVIGILIGLYFISKLEFIARQKVPAVMKDTTAVVMDLQMREAKVVPPVNLSDIKTATPQLLSEGETLYKSNCASCHGETGAGGGPASAGLNPAPRNFTSLEGWKNGPKLSQIYTTLQEGIAGSSMVSYDYLLPEQKFALAHYIRTNFVPNPPEDTQSDLDALDATYNLSAGQQLPAQIPVALAKTVLMKEYEPYLTRVENAINKIENSNFKNFFSQVTSDKRVALMFLVKNFDGMNSEQNFRKIVLNNVNQNGFNGRVFNLSDQQWSELYRFLMSII</sequence>
<reference evidence="7" key="1">
    <citation type="journal article" date="2020" name="mSystems">
        <title>Genome- and Community-Level Interaction Insights into Carbon Utilization and Element Cycling Functions of Hydrothermarchaeota in Hydrothermal Sediment.</title>
        <authorList>
            <person name="Zhou Z."/>
            <person name="Liu Y."/>
            <person name="Xu W."/>
            <person name="Pan J."/>
            <person name="Luo Z.H."/>
            <person name="Li M."/>
        </authorList>
    </citation>
    <scope>NUCLEOTIDE SEQUENCE [LARGE SCALE GENOMIC DNA]</scope>
    <source>
        <strain evidence="7">SpSt-500</strain>
    </source>
</reference>
<keyword evidence="5" id="KW-0472">Membrane</keyword>
<dbReference type="Pfam" id="PF00034">
    <property type="entry name" value="Cytochrom_C"/>
    <property type="match status" value="1"/>
</dbReference>
<proteinExistence type="predicted"/>
<evidence type="ECO:0000256" key="1">
    <source>
        <dbReference type="ARBA" id="ARBA00022617"/>
    </source>
</evidence>
<protein>
    <submittedName>
        <fullName evidence="7">Cytochrome c</fullName>
    </submittedName>
</protein>
<keyword evidence="3 4" id="KW-0408">Iron</keyword>
<dbReference type="Gene3D" id="1.10.760.10">
    <property type="entry name" value="Cytochrome c-like domain"/>
    <property type="match status" value="1"/>
</dbReference>
<keyword evidence="2 4" id="KW-0479">Metal-binding</keyword>
<dbReference type="PROSITE" id="PS51007">
    <property type="entry name" value="CYTC"/>
    <property type="match status" value="1"/>
</dbReference>
<dbReference type="GO" id="GO:0046872">
    <property type="term" value="F:metal ion binding"/>
    <property type="evidence" value="ECO:0007669"/>
    <property type="project" value="UniProtKB-KW"/>
</dbReference>
<dbReference type="InterPro" id="IPR009056">
    <property type="entry name" value="Cyt_c-like_dom"/>
</dbReference>
<keyword evidence="5" id="KW-0812">Transmembrane</keyword>
<dbReference type="EMBL" id="DSVI01000019">
    <property type="protein sequence ID" value="HGT48798.1"/>
    <property type="molecule type" value="Genomic_DNA"/>
</dbReference>
<keyword evidence="1 4" id="KW-0349">Heme</keyword>
<gene>
    <name evidence="7" type="ORF">ENS56_12230</name>
</gene>
<evidence type="ECO:0000259" key="6">
    <source>
        <dbReference type="PROSITE" id="PS51007"/>
    </source>
</evidence>
<feature type="transmembrane region" description="Helical" evidence="5">
    <location>
        <begin position="20"/>
        <end position="42"/>
    </location>
</feature>
<feature type="domain" description="Cytochrome c" evidence="6">
    <location>
        <begin position="89"/>
        <end position="177"/>
    </location>
</feature>
<dbReference type="InterPro" id="IPR036909">
    <property type="entry name" value="Cyt_c-like_dom_sf"/>
</dbReference>
<keyword evidence="5" id="KW-1133">Transmembrane helix</keyword>
<dbReference type="AlphaFoldDB" id="A0A832D360"/>
<accession>A0A832D360</accession>
<name>A0A832D360_9BACT</name>
<organism evidence="7">
    <name type="scientific">Ignavibacterium album</name>
    <dbReference type="NCBI Taxonomy" id="591197"/>
    <lineage>
        <taxon>Bacteria</taxon>
        <taxon>Pseudomonadati</taxon>
        <taxon>Ignavibacteriota</taxon>
        <taxon>Ignavibacteria</taxon>
        <taxon>Ignavibacteriales</taxon>
        <taxon>Ignavibacteriaceae</taxon>
        <taxon>Ignavibacterium</taxon>
    </lineage>
</organism>
<dbReference type="GO" id="GO:0020037">
    <property type="term" value="F:heme binding"/>
    <property type="evidence" value="ECO:0007669"/>
    <property type="project" value="InterPro"/>
</dbReference>
<evidence type="ECO:0000256" key="5">
    <source>
        <dbReference type="SAM" id="Phobius"/>
    </source>
</evidence>
<evidence type="ECO:0000256" key="2">
    <source>
        <dbReference type="ARBA" id="ARBA00022723"/>
    </source>
</evidence>
<dbReference type="GO" id="GO:0009055">
    <property type="term" value="F:electron transfer activity"/>
    <property type="evidence" value="ECO:0007669"/>
    <property type="project" value="InterPro"/>
</dbReference>
<evidence type="ECO:0000256" key="4">
    <source>
        <dbReference type="PROSITE-ProRule" id="PRU00433"/>
    </source>
</evidence>
<evidence type="ECO:0000256" key="3">
    <source>
        <dbReference type="ARBA" id="ARBA00023004"/>
    </source>
</evidence>
<dbReference type="SUPFAM" id="SSF46626">
    <property type="entry name" value="Cytochrome c"/>
    <property type="match status" value="1"/>
</dbReference>
<comment type="caution">
    <text evidence="7">The sequence shown here is derived from an EMBL/GenBank/DDBJ whole genome shotgun (WGS) entry which is preliminary data.</text>
</comment>